<reference evidence="1 2" key="1">
    <citation type="submission" date="2019-05" db="EMBL/GenBank/DDBJ databases">
        <title>Emergence of the Ug99 lineage of the wheat stem rust pathogen through somatic hybridization.</title>
        <authorList>
            <person name="Li F."/>
            <person name="Upadhyaya N.M."/>
            <person name="Sperschneider J."/>
            <person name="Matny O."/>
            <person name="Nguyen-Phuc H."/>
            <person name="Mago R."/>
            <person name="Raley C."/>
            <person name="Miller M.E."/>
            <person name="Silverstein K.A.T."/>
            <person name="Henningsen E."/>
            <person name="Hirsch C.D."/>
            <person name="Visser B."/>
            <person name="Pretorius Z.A."/>
            <person name="Steffenson B.J."/>
            <person name="Schwessinger B."/>
            <person name="Dodds P.N."/>
            <person name="Figueroa M."/>
        </authorList>
    </citation>
    <scope>NUCLEOTIDE SEQUENCE [LARGE SCALE GENOMIC DNA]</scope>
    <source>
        <strain evidence="1">21-0</strain>
    </source>
</reference>
<evidence type="ECO:0000313" key="1">
    <source>
        <dbReference type="EMBL" id="KAA1116490.1"/>
    </source>
</evidence>
<accession>A0A5B0QTJ2</accession>
<gene>
    <name evidence="1" type="ORF">PGT21_015760</name>
</gene>
<sequence>MKQLVDSLAEELPPTKQGRVGLGLDGYPHGESAAAGSSSELHGLCTGCHARSSESTPWTPIAIIPFSRIVSYSLYHDSVVVVLNFQAWSLVQNKLVLP</sequence>
<keyword evidence="2" id="KW-1185">Reference proteome</keyword>
<dbReference type="EMBL" id="VSWC01000003">
    <property type="protein sequence ID" value="KAA1116490.1"/>
    <property type="molecule type" value="Genomic_DNA"/>
</dbReference>
<evidence type="ECO:0000313" key="2">
    <source>
        <dbReference type="Proteomes" id="UP000324748"/>
    </source>
</evidence>
<protein>
    <submittedName>
        <fullName evidence="1">Uncharacterized protein</fullName>
    </submittedName>
</protein>
<proteinExistence type="predicted"/>
<comment type="caution">
    <text evidence="1">The sequence shown here is derived from an EMBL/GenBank/DDBJ whole genome shotgun (WGS) entry which is preliminary data.</text>
</comment>
<organism evidence="1 2">
    <name type="scientific">Puccinia graminis f. sp. tritici</name>
    <dbReference type="NCBI Taxonomy" id="56615"/>
    <lineage>
        <taxon>Eukaryota</taxon>
        <taxon>Fungi</taxon>
        <taxon>Dikarya</taxon>
        <taxon>Basidiomycota</taxon>
        <taxon>Pucciniomycotina</taxon>
        <taxon>Pucciniomycetes</taxon>
        <taxon>Pucciniales</taxon>
        <taxon>Pucciniaceae</taxon>
        <taxon>Puccinia</taxon>
    </lineage>
</organism>
<name>A0A5B0QTJ2_PUCGR</name>
<dbReference type="Proteomes" id="UP000324748">
    <property type="component" value="Unassembled WGS sequence"/>
</dbReference>
<dbReference type="AlphaFoldDB" id="A0A5B0QTJ2"/>